<keyword evidence="2" id="KW-0812">Transmembrane</keyword>
<evidence type="ECO:0000313" key="4">
    <source>
        <dbReference type="Proteomes" id="UP001172673"/>
    </source>
</evidence>
<keyword evidence="2" id="KW-1133">Transmembrane helix</keyword>
<feature type="compositionally biased region" description="Basic and acidic residues" evidence="1">
    <location>
        <begin position="333"/>
        <end position="344"/>
    </location>
</feature>
<protein>
    <submittedName>
        <fullName evidence="3">Uncharacterized protein</fullName>
    </submittedName>
</protein>
<dbReference type="PROSITE" id="PS51257">
    <property type="entry name" value="PROKAR_LIPOPROTEIN"/>
    <property type="match status" value="1"/>
</dbReference>
<keyword evidence="4" id="KW-1185">Reference proteome</keyword>
<keyword evidence="2" id="KW-0472">Membrane</keyword>
<feature type="region of interest" description="Disordered" evidence="1">
    <location>
        <begin position="267"/>
        <end position="396"/>
    </location>
</feature>
<dbReference type="Proteomes" id="UP001172673">
    <property type="component" value="Unassembled WGS sequence"/>
</dbReference>
<feature type="compositionally biased region" description="Basic and acidic residues" evidence="1">
    <location>
        <begin position="271"/>
        <end position="281"/>
    </location>
</feature>
<evidence type="ECO:0000313" key="3">
    <source>
        <dbReference type="EMBL" id="KAJ9607459.1"/>
    </source>
</evidence>
<reference evidence="3" key="1">
    <citation type="submission" date="2022-10" db="EMBL/GenBank/DDBJ databases">
        <title>Culturing micro-colonial fungi from biological soil crusts in the Mojave desert and describing Neophaeococcomyces mojavensis, and introducing the new genera and species Taxawa tesnikishii.</title>
        <authorList>
            <person name="Kurbessoian T."/>
            <person name="Stajich J.E."/>
        </authorList>
    </citation>
    <scope>NUCLEOTIDE SEQUENCE</scope>
    <source>
        <strain evidence="3">TK_41</strain>
    </source>
</reference>
<accession>A0AA38X621</accession>
<organism evidence="3 4">
    <name type="scientific">Cladophialophora chaetospira</name>
    <dbReference type="NCBI Taxonomy" id="386627"/>
    <lineage>
        <taxon>Eukaryota</taxon>
        <taxon>Fungi</taxon>
        <taxon>Dikarya</taxon>
        <taxon>Ascomycota</taxon>
        <taxon>Pezizomycotina</taxon>
        <taxon>Eurotiomycetes</taxon>
        <taxon>Chaetothyriomycetidae</taxon>
        <taxon>Chaetothyriales</taxon>
        <taxon>Herpotrichiellaceae</taxon>
        <taxon>Cladophialophora</taxon>
    </lineage>
</organism>
<feature type="region of interest" description="Disordered" evidence="1">
    <location>
        <begin position="566"/>
        <end position="588"/>
    </location>
</feature>
<feature type="compositionally biased region" description="Polar residues" evidence="1">
    <location>
        <begin position="345"/>
        <end position="361"/>
    </location>
</feature>
<proteinExistence type="predicted"/>
<dbReference type="AlphaFoldDB" id="A0AA38X621"/>
<feature type="compositionally biased region" description="Low complexity" evidence="1">
    <location>
        <begin position="362"/>
        <end position="376"/>
    </location>
</feature>
<evidence type="ECO:0000256" key="1">
    <source>
        <dbReference type="SAM" id="MobiDB-lite"/>
    </source>
</evidence>
<evidence type="ECO:0000256" key="2">
    <source>
        <dbReference type="SAM" id="Phobius"/>
    </source>
</evidence>
<name>A0AA38X621_9EURO</name>
<dbReference type="EMBL" id="JAPDRK010000012">
    <property type="protein sequence ID" value="KAJ9607459.1"/>
    <property type="molecule type" value="Genomic_DNA"/>
</dbReference>
<feature type="transmembrane region" description="Helical" evidence="2">
    <location>
        <begin position="20"/>
        <end position="42"/>
    </location>
</feature>
<sequence length="656" mass="72022">MPTLPAKALERRDASPGRTFSIVFAVVAVLVVLGCLILVILLPRFRKKPRAIPGSRYPVVPNHPHPFGPPPRFPSHPALLRGFRKKFPVTVQQYDPRIESPFPSSTTQLTANRPAQYAIHSNGLFTPPQCCFPINSRQSDTNDPRYIMRAVEPLRPDPRQFTTFSAKHEYILPVPEPLLLKPRPAGRPPPLTRQLERFPMPLPLTSIRNRGLIHPAKLFKELEQRNSDATTESFGTPCPVPQSSKHATAIGISVNESEFRFEEAAANISHESCKEEHEKSTNQEAPSTPRKLQSHTKDSHCIGVKADSQKPPARLERMGTLTRPKTPVAEICNRFDRAARDANKEQSSSSKRLYTPASNPFTTPGLSSTPPTSPGSAAKRTPRPSTPSKQRAASFCVDVPAHRRTPSSVMLPSAEKFTALPLASPAKCTRRAAGAPPQEKVFKKGRLKLVSWSKLRSNVRASRRYSSSSLSTIFKPILGPQSQHSHGASSVYSRDARGMSFLEAMDLPLKGAANPHIEASRSATLPAGRETGMLHKQSASTDYLKTKIDNWDLHIGTFERYSSPSSTVKRSASDIGPRRAETQASAVRQKDVSTQARFIPLIQIGRSSDDVFGIEADGFRSDQSSVLMKRMGRVGMSPVVVGKLGRGTAPGGAEWV</sequence>
<gene>
    <name evidence="3" type="ORF">H2200_008532</name>
</gene>
<comment type="caution">
    <text evidence="3">The sequence shown here is derived from an EMBL/GenBank/DDBJ whole genome shotgun (WGS) entry which is preliminary data.</text>
</comment>